<keyword evidence="3" id="KW-1185">Reference proteome</keyword>
<feature type="region of interest" description="Disordered" evidence="1">
    <location>
        <begin position="53"/>
        <end position="77"/>
    </location>
</feature>
<dbReference type="Proteomes" id="UP001165063">
    <property type="component" value="Unassembled WGS sequence"/>
</dbReference>
<evidence type="ECO:0000313" key="2">
    <source>
        <dbReference type="EMBL" id="GMG31252.1"/>
    </source>
</evidence>
<reference evidence="2" key="1">
    <citation type="submission" date="2023-04" db="EMBL/GenBank/DDBJ databases">
        <title>Ambrosiozyma monospora NBRC 1965.</title>
        <authorList>
            <person name="Ichikawa N."/>
            <person name="Sato H."/>
            <person name="Tonouchi N."/>
        </authorList>
    </citation>
    <scope>NUCLEOTIDE SEQUENCE</scope>
    <source>
        <strain evidence="2">NBRC 1965</strain>
    </source>
</reference>
<evidence type="ECO:0000256" key="1">
    <source>
        <dbReference type="SAM" id="MobiDB-lite"/>
    </source>
</evidence>
<comment type="caution">
    <text evidence="2">The sequence shown here is derived from an EMBL/GenBank/DDBJ whole genome shotgun (WGS) entry which is preliminary data.</text>
</comment>
<accession>A0A9W6YXG6</accession>
<proteinExistence type="predicted"/>
<sequence length="77" mass="8527">MFRSNIRDSISEGETLYRGSTINLAHHDIETDEEGYDDEQVETIAIPCLAEIEGNGTPEERPYALLGSPKGQESVCQ</sequence>
<evidence type="ECO:0000313" key="3">
    <source>
        <dbReference type="Proteomes" id="UP001165063"/>
    </source>
</evidence>
<name>A0A9W6YXG6_AMBMO</name>
<dbReference type="EMBL" id="BSXU01001805">
    <property type="protein sequence ID" value="GMG31252.1"/>
    <property type="molecule type" value="Genomic_DNA"/>
</dbReference>
<organism evidence="2 3">
    <name type="scientific">Ambrosiozyma monospora</name>
    <name type="common">Yeast</name>
    <name type="synonym">Endomycopsis monosporus</name>
    <dbReference type="NCBI Taxonomy" id="43982"/>
    <lineage>
        <taxon>Eukaryota</taxon>
        <taxon>Fungi</taxon>
        <taxon>Dikarya</taxon>
        <taxon>Ascomycota</taxon>
        <taxon>Saccharomycotina</taxon>
        <taxon>Pichiomycetes</taxon>
        <taxon>Pichiales</taxon>
        <taxon>Pichiaceae</taxon>
        <taxon>Ambrosiozyma</taxon>
    </lineage>
</organism>
<dbReference type="AlphaFoldDB" id="A0A9W6YXG6"/>
<protein>
    <submittedName>
        <fullName evidence="2">Unnamed protein product</fullName>
    </submittedName>
</protein>
<gene>
    <name evidence="2" type="ORF">Amon01_000397000</name>
</gene>